<protein>
    <submittedName>
        <fullName evidence="3">Uncharacterized protein</fullName>
    </submittedName>
</protein>
<evidence type="ECO:0000256" key="2">
    <source>
        <dbReference type="SAM" id="SignalP"/>
    </source>
</evidence>
<keyword evidence="2" id="KW-0732">Signal</keyword>
<evidence type="ECO:0000313" key="4">
    <source>
        <dbReference type="Proteomes" id="UP000326924"/>
    </source>
</evidence>
<comment type="caution">
    <text evidence="3">The sequence shown here is derived from an EMBL/GenBank/DDBJ whole genome shotgun (WGS) entry which is preliminary data.</text>
</comment>
<dbReference type="EMBL" id="VXIS01000507">
    <property type="protein sequence ID" value="KAA8893079.1"/>
    <property type="molecule type" value="Genomic_DNA"/>
</dbReference>
<feature type="chain" id="PRO_5023938093" evidence="2">
    <location>
        <begin position="17"/>
        <end position="103"/>
    </location>
</feature>
<feature type="signal peptide" evidence="2">
    <location>
        <begin position="1"/>
        <end position="16"/>
    </location>
</feature>
<keyword evidence="1" id="KW-0175">Coiled coil</keyword>
<keyword evidence="4" id="KW-1185">Reference proteome</keyword>
<accession>A0A5J5EDH0</accession>
<dbReference type="AlphaFoldDB" id="A0A5J5EDH0"/>
<name>A0A5J5EDH0_9PEZI</name>
<dbReference type="InParanoid" id="A0A5J5EDH0"/>
<dbReference type="Proteomes" id="UP000326924">
    <property type="component" value="Unassembled WGS sequence"/>
</dbReference>
<feature type="coiled-coil region" evidence="1">
    <location>
        <begin position="32"/>
        <end position="59"/>
    </location>
</feature>
<evidence type="ECO:0000313" key="3">
    <source>
        <dbReference type="EMBL" id="KAA8893079.1"/>
    </source>
</evidence>
<evidence type="ECO:0000256" key="1">
    <source>
        <dbReference type="SAM" id="Coils"/>
    </source>
</evidence>
<organism evidence="3 4">
    <name type="scientific">Sphaerosporella brunnea</name>
    <dbReference type="NCBI Taxonomy" id="1250544"/>
    <lineage>
        <taxon>Eukaryota</taxon>
        <taxon>Fungi</taxon>
        <taxon>Dikarya</taxon>
        <taxon>Ascomycota</taxon>
        <taxon>Pezizomycotina</taxon>
        <taxon>Pezizomycetes</taxon>
        <taxon>Pezizales</taxon>
        <taxon>Pyronemataceae</taxon>
        <taxon>Sphaerosporella</taxon>
    </lineage>
</organism>
<reference evidence="3 4" key="1">
    <citation type="submission" date="2019-09" db="EMBL/GenBank/DDBJ databases">
        <title>Draft genome of the ectomycorrhizal ascomycete Sphaerosporella brunnea.</title>
        <authorList>
            <consortium name="DOE Joint Genome Institute"/>
            <person name="Benucci G.M."/>
            <person name="Marozzi G."/>
            <person name="Antonielli L."/>
            <person name="Sanchez S."/>
            <person name="Marco P."/>
            <person name="Wang X."/>
            <person name="Falini L.B."/>
            <person name="Barry K."/>
            <person name="Haridas S."/>
            <person name="Lipzen A."/>
            <person name="Labutti K."/>
            <person name="Grigoriev I.V."/>
            <person name="Murat C."/>
            <person name="Martin F."/>
            <person name="Albertini E."/>
            <person name="Donnini D."/>
            <person name="Bonito G."/>
        </authorList>
    </citation>
    <scope>NUCLEOTIDE SEQUENCE [LARGE SCALE GENOMIC DNA]</scope>
    <source>
        <strain evidence="3 4">Sb_GMNB300</strain>
    </source>
</reference>
<sequence length="103" mass="11149">MAVLRGLCLYVVVLRAIEDEDEDNIINVDAAFASVRSEIASLELSIEEARDRERALVEKQAIIARIGGLGNVPAHYRGSLDTLSVEDNAFAAMMAKDTASSLL</sequence>
<gene>
    <name evidence="3" type="ORF">FN846DRAFT_914473</name>
</gene>
<proteinExistence type="predicted"/>